<proteinExistence type="predicted"/>
<keyword evidence="2" id="KW-1185">Reference proteome</keyword>
<dbReference type="Proteomes" id="UP000799444">
    <property type="component" value="Unassembled WGS sequence"/>
</dbReference>
<protein>
    <submittedName>
        <fullName evidence="1">Uncharacterized protein</fullName>
    </submittedName>
</protein>
<comment type="caution">
    <text evidence="1">The sequence shown here is derived from an EMBL/GenBank/DDBJ whole genome shotgun (WGS) entry which is preliminary data.</text>
</comment>
<name>A0A9P4QX37_9PLEO</name>
<reference evidence="1" key="1">
    <citation type="journal article" date="2020" name="Stud. Mycol.">
        <title>101 Dothideomycetes genomes: a test case for predicting lifestyles and emergence of pathogens.</title>
        <authorList>
            <person name="Haridas S."/>
            <person name="Albert R."/>
            <person name="Binder M."/>
            <person name="Bloem J."/>
            <person name="Labutti K."/>
            <person name="Salamov A."/>
            <person name="Andreopoulos B."/>
            <person name="Baker S."/>
            <person name="Barry K."/>
            <person name="Bills G."/>
            <person name="Bluhm B."/>
            <person name="Cannon C."/>
            <person name="Castanera R."/>
            <person name="Culley D."/>
            <person name="Daum C."/>
            <person name="Ezra D."/>
            <person name="Gonzalez J."/>
            <person name="Henrissat B."/>
            <person name="Kuo A."/>
            <person name="Liang C."/>
            <person name="Lipzen A."/>
            <person name="Lutzoni F."/>
            <person name="Magnuson J."/>
            <person name="Mondo S."/>
            <person name="Nolan M."/>
            <person name="Ohm R."/>
            <person name="Pangilinan J."/>
            <person name="Park H.-J."/>
            <person name="Ramirez L."/>
            <person name="Alfaro M."/>
            <person name="Sun H."/>
            <person name="Tritt A."/>
            <person name="Yoshinaga Y."/>
            <person name="Zwiers L.-H."/>
            <person name="Turgeon B."/>
            <person name="Goodwin S."/>
            <person name="Spatafora J."/>
            <person name="Crous P."/>
            <person name="Grigoriev I."/>
        </authorList>
    </citation>
    <scope>NUCLEOTIDE SEQUENCE</scope>
    <source>
        <strain evidence="1">CBS 125425</strain>
    </source>
</reference>
<gene>
    <name evidence="1" type="ORF">EJ04DRAFT_607320</name>
</gene>
<sequence length="1663" mass="188049">MLLHLHSKSQLCFLRSTSSPPVTPPLHSTNTRSMPRAMVDNATLRTSNPFEISQYLRHFTANVEATTQQLLQSIGSGSLMPGVFAIWLGVSRASLAIRAAVKQKSSVEVRMFGIRRLRKQLRSAQWRATWDDLGGVAGFLDIFADLSVREVGKLCKAITDSTRGHDCKEKRKLYTALMAALSPSLAPDAPRMTVDERPLGEQYKKLVPACTPELIHSTVKDTTDVKRRGRPPRHMILRYHVDTLQALVLKAAGNDDSIRPWLLDLTSGRYPSTKGSRAGFSASMDFSYDLLQKIVGDDVQLLPHDEFIPMLIEPLLGRAIRKRCQWTVIQDIIHLTTQYLERYPEATDPIETAFISSTNIVGLTSWCWSRRPDLFEDLVAAMIRLAFERVEDVEPADFEDLTSLVPRDRRYSLLQLCLKHTKGFDIDIETDLKGKSGKLPARILTSLDPHKALDLFTRWRRASGESDLIVPGYPSSVLSLAASPNAEDGNVDINYIYLLQSAGHVTEALTLATEYARISKQKTTSSQDPKQRAFFARSTVFYAVASGSLELYEDVLLWARRFVRDPSTAPHLFQYHLAEAKELLVAIPYRPVGLRALTNVQIKDRVSQANRILLALFETACLALREPSFNVNYWRGTLDLFADVVEERRKKARRLQGVLHLNDEEVYAVVWDDTLKLLLELEEEAIKIGHESLHMNGLLGVLVGVWGNSQIMLKDELPSTYRFVDDIAKARDDLWRRFRPSVFPATATLPPPYPRGLPIQALTGRYLIQSPQLEAVAPYLAYRAKLVVFLPPNDAFASYPNDEETKRSIGHFVDDYKYALRLLIPDDLDGRERKRRVDEAWAYATGELSNIRMGAEEADRYWTFADSQECIACWPRPQEKYSAADRWPMLPITDDPTTAKEWNPIPEMKKDVNWKELETFAYIDLSISMESQTATRKLTVTSNLKPPTPGIPGRTFTKDEIWGTSLDEAAKKDPKIREGQICSALHYLDTKSKSPKRSLTSAFPSIEDVRYPSLYLDEKFLSSPDLQYSSALETLRTHIRDIPVSLLLNLSKSAIDGLQEAQDPNTSMETMALSLTHLLTKSDNPALGSQLIIRTIMGRPSASSWHRMLLSSGYLVRLPASDAKACIGAFSSAIIKSLQQQEQAIHARSVVGSELHTNEDNSTQPFVKITTIKFLAQLLKNAEFVSIDFALDILVDLSQSAKQIDVQKAILDSLLSFLRSCASHQVTKILKALERFIPIVGSLNERKLLTEEVWRKAERANIPPELEIGAEAPMIDSLLLFVQPNDESLDFLPLYLDQIILPVTAHLQSQLSRWLKIFLRSQGISGENLEDLEIPVPPSNDAVWEHALTRFASNLPSSVLNEYHAYTSFCISPSEPIALLRRKLEDDLALRSKPSIAFFLSRYGQDAGVKIQRKSNRVFKELLDIESKVEEGGITVEQVQQIILKQFTTLLHTDGATSNYKNTLQLIYHLTPPFTSPTQDSIERWVKNRKPVAEAMIAYTESLRTRDWQRDLDRKPVVLLDTYAMRLWLLKYPCLHLADSAEENCRAFAEQVAKLTDQLAGTIYHKKLQAIKECLRWVHDEDRLLVALHLGDISKTKLSWLTMQDQLRIEISAHILRNATSENEGLWVRIQEMLSSWKRCESEEVRRMGIEVKGGGQSVYELS</sequence>
<evidence type="ECO:0000313" key="2">
    <source>
        <dbReference type="Proteomes" id="UP000799444"/>
    </source>
</evidence>
<dbReference type="SUPFAM" id="SSF48371">
    <property type="entry name" value="ARM repeat"/>
    <property type="match status" value="1"/>
</dbReference>
<accession>A0A9P4QX37</accession>
<dbReference type="OrthoDB" id="2549237at2759"/>
<dbReference type="EMBL" id="ML996172">
    <property type="protein sequence ID" value="KAF2732772.1"/>
    <property type="molecule type" value="Genomic_DNA"/>
</dbReference>
<dbReference type="InterPro" id="IPR016024">
    <property type="entry name" value="ARM-type_fold"/>
</dbReference>
<organism evidence="1 2">
    <name type="scientific">Polyplosphaeria fusca</name>
    <dbReference type="NCBI Taxonomy" id="682080"/>
    <lineage>
        <taxon>Eukaryota</taxon>
        <taxon>Fungi</taxon>
        <taxon>Dikarya</taxon>
        <taxon>Ascomycota</taxon>
        <taxon>Pezizomycotina</taxon>
        <taxon>Dothideomycetes</taxon>
        <taxon>Pleosporomycetidae</taxon>
        <taxon>Pleosporales</taxon>
        <taxon>Tetraplosphaeriaceae</taxon>
        <taxon>Polyplosphaeria</taxon>
    </lineage>
</organism>
<evidence type="ECO:0000313" key="1">
    <source>
        <dbReference type="EMBL" id="KAF2732772.1"/>
    </source>
</evidence>